<reference evidence="2 3" key="1">
    <citation type="submission" date="2019-02" db="EMBL/GenBank/DDBJ databases">
        <title>Deep-cultivation of Planctomycetes and their phenomic and genomic characterization uncovers novel biology.</title>
        <authorList>
            <person name="Wiegand S."/>
            <person name="Jogler M."/>
            <person name="Boedeker C."/>
            <person name="Pinto D."/>
            <person name="Vollmers J."/>
            <person name="Rivas-Marin E."/>
            <person name="Kohn T."/>
            <person name="Peeters S.H."/>
            <person name="Heuer A."/>
            <person name="Rast P."/>
            <person name="Oberbeckmann S."/>
            <person name="Bunk B."/>
            <person name="Jeske O."/>
            <person name="Meyerdierks A."/>
            <person name="Storesund J.E."/>
            <person name="Kallscheuer N."/>
            <person name="Luecker S."/>
            <person name="Lage O.M."/>
            <person name="Pohl T."/>
            <person name="Merkel B.J."/>
            <person name="Hornburger P."/>
            <person name="Mueller R.-W."/>
            <person name="Bruemmer F."/>
            <person name="Labrenz M."/>
            <person name="Spormann A.M."/>
            <person name="Op Den Camp H."/>
            <person name="Overmann J."/>
            <person name="Amann R."/>
            <person name="Jetten M.S.M."/>
            <person name="Mascher T."/>
            <person name="Medema M.H."/>
            <person name="Devos D.P."/>
            <person name="Kaster A.-K."/>
            <person name="Ovreas L."/>
            <person name="Rohde M."/>
            <person name="Galperin M.Y."/>
            <person name="Jogler C."/>
        </authorList>
    </citation>
    <scope>NUCLEOTIDE SEQUENCE [LARGE SCALE GENOMIC DNA]</scope>
    <source>
        <strain evidence="2 3">Pla123a</strain>
    </source>
</reference>
<keyword evidence="1" id="KW-0732">Signal</keyword>
<proteinExistence type="predicted"/>
<evidence type="ECO:0000256" key="1">
    <source>
        <dbReference type="SAM" id="SignalP"/>
    </source>
</evidence>
<organism evidence="2 3">
    <name type="scientific">Posidoniimonas polymericola</name>
    <dbReference type="NCBI Taxonomy" id="2528002"/>
    <lineage>
        <taxon>Bacteria</taxon>
        <taxon>Pseudomonadati</taxon>
        <taxon>Planctomycetota</taxon>
        <taxon>Planctomycetia</taxon>
        <taxon>Pirellulales</taxon>
        <taxon>Lacipirellulaceae</taxon>
        <taxon>Posidoniimonas</taxon>
    </lineage>
</organism>
<feature type="signal peptide" evidence="1">
    <location>
        <begin position="1"/>
        <end position="25"/>
    </location>
</feature>
<accession>A0A5C5ZFS0</accession>
<evidence type="ECO:0008006" key="4">
    <source>
        <dbReference type="Google" id="ProtNLM"/>
    </source>
</evidence>
<comment type="caution">
    <text evidence="2">The sequence shown here is derived from an EMBL/GenBank/DDBJ whole genome shotgun (WGS) entry which is preliminary data.</text>
</comment>
<dbReference type="AlphaFoldDB" id="A0A5C5ZFS0"/>
<dbReference type="EMBL" id="SJPO01000001">
    <property type="protein sequence ID" value="TWT85945.1"/>
    <property type="molecule type" value="Genomic_DNA"/>
</dbReference>
<evidence type="ECO:0000313" key="3">
    <source>
        <dbReference type="Proteomes" id="UP000318478"/>
    </source>
</evidence>
<gene>
    <name evidence="2" type="ORF">Pla123a_07520</name>
</gene>
<dbReference type="Proteomes" id="UP000318478">
    <property type="component" value="Unassembled WGS sequence"/>
</dbReference>
<sequence precursor="true">MMKRHSFAVAAMLIAGLMVVQTGQAGVLSGNGAALPGWTGTVPYDNGNNLSGSIDFAVFTAADFNANFGGMGYVPGDAYVYTYQTNNAGSDNFSQLTVGITNPANTIGTFNIGDVDTSSSLFDGSGNAEFQFLSPAVATGQSSYGLAFSAPTLPIQLGGIISDGGGAIQIALPSPGTVPEPAAACLLALAGGVAVSTRRSRVAKQS</sequence>
<feature type="chain" id="PRO_5023094982" description="PEP-CTERM protein-sorting domain-containing protein" evidence="1">
    <location>
        <begin position="26"/>
        <end position="206"/>
    </location>
</feature>
<name>A0A5C5ZFS0_9BACT</name>
<protein>
    <recommendedName>
        <fullName evidence="4">PEP-CTERM protein-sorting domain-containing protein</fullName>
    </recommendedName>
</protein>
<evidence type="ECO:0000313" key="2">
    <source>
        <dbReference type="EMBL" id="TWT85945.1"/>
    </source>
</evidence>
<keyword evidence="3" id="KW-1185">Reference proteome</keyword>